<evidence type="ECO:0000313" key="10">
    <source>
        <dbReference type="EMBL" id="EME40004.1"/>
    </source>
</evidence>
<evidence type="ECO:0000256" key="6">
    <source>
        <dbReference type="PROSITE-ProRule" id="PRU00239"/>
    </source>
</evidence>
<dbReference type="SUPFAM" id="SSF54001">
    <property type="entry name" value="Cysteine proteinases"/>
    <property type="match status" value="1"/>
</dbReference>
<feature type="region of interest" description="Disordered" evidence="8">
    <location>
        <begin position="962"/>
        <end position="982"/>
    </location>
</feature>
<dbReference type="STRING" id="675120.N1PD42"/>
<dbReference type="SMART" id="SM00720">
    <property type="entry name" value="calpain_III"/>
    <property type="match status" value="1"/>
</dbReference>
<protein>
    <recommendedName>
        <fullName evidence="9">Calpain catalytic domain-containing protein</fullName>
    </recommendedName>
</protein>
<comment type="similarity">
    <text evidence="2">Belongs to the peptidase C2 family. PalB/RIM13 subfamily.</text>
</comment>
<dbReference type="eggNOG" id="KOG0045">
    <property type="taxonomic scope" value="Eukaryota"/>
</dbReference>
<evidence type="ECO:0000256" key="2">
    <source>
        <dbReference type="ARBA" id="ARBA00010193"/>
    </source>
</evidence>
<feature type="region of interest" description="Disordered" evidence="8">
    <location>
        <begin position="1262"/>
        <end position="1282"/>
    </location>
</feature>
<dbReference type="OrthoDB" id="167576at2759"/>
<keyword evidence="3 6" id="KW-0645">Protease</keyword>
<evidence type="ECO:0000313" key="11">
    <source>
        <dbReference type="Proteomes" id="UP000016933"/>
    </source>
</evidence>
<dbReference type="InterPro" id="IPR000648">
    <property type="entry name" value="Oxysterol-bd"/>
</dbReference>
<dbReference type="SUPFAM" id="SSF49758">
    <property type="entry name" value="Calpain large subunit, middle domain (domain III)"/>
    <property type="match status" value="2"/>
</dbReference>
<name>N1PD42_DOTSN</name>
<proteinExistence type="inferred from homology"/>
<dbReference type="InterPro" id="IPR018494">
    <property type="entry name" value="Oxysterol-bd_CS"/>
</dbReference>
<dbReference type="Pfam" id="PF00648">
    <property type="entry name" value="Peptidase_C2"/>
    <property type="match status" value="1"/>
</dbReference>
<dbReference type="PROSITE" id="PS01013">
    <property type="entry name" value="OSBP"/>
    <property type="match status" value="2"/>
</dbReference>
<evidence type="ECO:0000256" key="8">
    <source>
        <dbReference type="SAM" id="MobiDB-lite"/>
    </source>
</evidence>
<evidence type="ECO:0000256" key="5">
    <source>
        <dbReference type="ARBA" id="ARBA00022807"/>
    </source>
</evidence>
<dbReference type="PANTHER" id="PTHR46143:SF1">
    <property type="entry name" value="CALPAIN-7"/>
    <property type="match status" value="1"/>
</dbReference>
<dbReference type="InterPro" id="IPR036213">
    <property type="entry name" value="Calpain_III_sf"/>
</dbReference>
<dbReference type="PROSITE" id="PS50203">
    <property type="entry name" value="CALPAIN_CAT"/>
    <property type="match status" value="1"/>
</dbReference>
<dbReference type="EMBL" id="KB446544">
    <property type="protein sequence ID" value="EME40004.1"/>
    <property type="molecule type" value="Genomic_DNA"/>
</dbReference>
<comment type="similarity">
    <text evidence="1 7">Belongs to the OSBP family.</text>
</comment>
<dbReference type="GO" id="GO:0006508">
    <property type="term" value="P:proteolysis"/>
    <property type="evidence" value="ECO:0007669"/>
    <property type="project" value="UniProtKB-KW"/>
</dbReference>
<feature type="active site" evidence="6">
    <location>
        <position position="399"/>
    </location>
</feature>
<dbReference type="Proteomes" id="UP000016933">
    <property type="component" value="Unassembled WGS sequence"/>
</dbReference>
<dbReference type="InterPro" id="IPR037239">
    <property type="entry name" value="OSBP_sf"/>
</dbReference>
<reference evidence="11" key="1">
    <citation type="journal article" date="2012" name="PLoS Genet.">
        <title>The genomes of the fungal plant pathogens Cladosporium fulvum and Dothistroma septosporum reveal adaptation to different hosts and lifestyles but also signatures of common ancestry.</title>
        <authorList>
            <person name="de Wit P.J.G.M."/>
            <person name="van der Burgt A."/>
            <person name="Oekmen B."/>
            <person name="Stergiopoulos I."/>
            <person name="Abd-Elsalam K.A."/>
            <person name="Aerts A.L."/>
            <person name="Bahkali A.H."/>
            <person name="Beenen H.G."/>
            <person name="Chettri P."/>
            <person name="Cox M.P."/>
            <person name="Datema E."/>
            <person name="de Vries R.P."/>
            <person name="Dhillon B."/>
            <person name="Ganley A.R."/>
            <person name="Griffiths S.A."/>
            <person name="Guo Y."/>
            <person name="Hamelin R.C."/>
            <person name="Henrissat B."/>
            <person name="Kabir M.S."/>
            <person name="Jashni M.K."/>
            <person name="Kema G."/>
            <person name="Klaubauf S."/>
            <person name="Lapidus A."/>
            <person name="Levasseur A."/>
            <person name="Lindquist E."/>
            <person name="Mehrabi R."/>
            <person name="Ohm R.A."/>
            <person name="Owen T.J."/>
            <person name="Salamov A."/>
            <person name="Schwelm A."/>
            <person name="Schijlen E."/>
            <person name="Sun H."/>
            <person name="van den Burg H.A."/>
            <person name="van Ham R.C.H.J."/>
            <person name="Zhang S."/>
            <person name="Goodwin S.B."/>
            <person name="Grigoriev I.V."/>
            <person name="Collemare J."/>
            <person name="Bradshaw R.E."/>
        </authorList>
    </citation>
    <scope>NUCLEOTIDE SEQUENCE [LARGE SCALE GENOMIC DNA]</scope>
    <source>
        <strain evidence="11">NZE10 / CBS 128990</strain>
    </source>
</reference>
<dbReference type="InterPro" id="IPR038765">
    <property type="entry name" value="Papain-like_cys_pep_sf"/>
</dbReference>
<keyword evidence="5 6" id="KW-0788">Thiol protease</keyword>
<dbReference type="SUPFAM" id="SSF144000">
    <property type="entry name" value="Oxysterol-binding protein-like"/>
    <property type="match status" value="2"/>
</dbReference>
<keyword evidence="4 6" id="KW-0378">Hydrolase</keyword>
<evidence type="ECO:0000256" key="3">
    <source>
        <dbReference type="ARBA" id="ARBA00022670"/>
    </source>
</evidence>
<dbReference type="Gene3D" id="2.40.160.120">
    <property type="match status" value="2"/>
</dbReference>
<evidence type="ECO:0000256" key="4">
    <source>
        <dbReference type="ARBA" id="ARBA00022801"/>
    </source>
</evidence>
<organism evidence="10 11">
    <name type="scientific">Dothistroma septosporum (strain NZE10 / CBS 128990)</name>
    <name type="common">Red band needle blight fungus</name>
    <name type="synonym">Mycosphaerella pini</name>
    <dbReference type="NCBI Taxonomy" id="675120"/>
    <lineage>
        <taxon>Eukaryota</taxon>
        <taxon>Fungi</taxon>
        <taxon>Dikarya</taxon>
        <taxon>Ascomycota</taxon>
        <taxon>Pezizomycotina</taxon>
        <taxon>Dothideomycetes</taxon>
        <taxon>Dothideomycetidae</taxon>
        <taxon>Mycosphaerellales</taxon>
        <taxon>Mycosphaerellaceae</taxon>
        <taxon>Dothistroma</taxon>
    </lineage>
</organism>
<dbReference type="GO" id="GO:0004198">
    <property type="term" value="F:calcium-dependent cysteine-type endopeptidase activity"/>
    <property type="evidence" value="ECO:0007669"/>
    <property type="project" value="InterPro"/>
</dbReference>
<feature type="active site" evidence="6">
    <location>
        <position position="211"/>
    </location>
</feature>
<dbReference type="Pfam" id="PF01237">
    <property type="entry name" value="Oxysterol_BP"/>
    <property type="match status" value="2"/>
</dbReference>
<dbReference type="HOGENOM" id="CLU_240732_0_0_1"/>
<dbReference type="Gene3D" id="3.90.70.10">
    <property type="entry name" value="Cysteine proteinases"/>
    <property type="match status" value="1"/>
</dbReference>
<dbReference type="InterPro" id="IPR022683">
    <property type="entry name" value="Calpain_III"/>
</dbReference>
<sequence>MSTPSRDLEELRQDAERLATQLPQCSSRDEALEVAIKAAETAFSALRLVRDPSEKAKYTARAKELMQAAETVKKGKDWRQVIPQPSQPRGEAAFDPSQIRLLKEPVNSRPLPKSEQIIILRAGFLNGEKFPEWSGAPLPSEFERNDGEALFLGDPSELPLSDFQLDVLDGWKRPIDALPPPSWFPGDRTNLGPSMNFFRDIDLVQDAATDCSVVASLCAGVARGKRGHPRMMQAFLYPYDLNSGKPQLSKNGKYIVRMNFNGCIRKVVIDDRLPTSSTERVIHVVDRNNPGLLWPALIEKAYLKVRGGYDFPGSNSGTDLWILTGWIPEQVFLQADDLEPERFWKRMLNGFSYGDTLITIGTGKMSSKTERALGLAGEHDYAVLDLKEIDGQRLMLIKNPWIDGTSWRGRFKSTTQSKSVKGLQSDKSPLNQFEDDLEPVDSPRDLLNVDDQLTPGTFWMDLDNVQQHFESIYLNWNTGLFSHRQDIHFTWDLSGPADGGVKKPRGPFASLQHNPQLTVSASKRGDIWILLWRHFQNSVPETATADDIESGRHFIDLNGHISLIVFASSGKRVMLPERHLQKGWFVDSPQTLLKLEDCEPHKVYTVVPLEQELPATKHSFTISAFSNSSVALSQAALRYTHASESLGTWTKASAGGNAQTMTYCDNPQYSFVVAMKTNVSLLLEACNPELNVHVKLLHSNGQRVFHVRNRDIVVDSRDYRPGCCLAETDELDAGQYTIICSTFEPQQIGHFRLRIESSSPTRASLLPREETGRIRTELSTVSFKQGENKVAAPMRPKRLVNFYAIARYMDNTRYRVSIHSHVRLSIECGRGPTRRMVVASNGGNYSDSAGSIRTEPTDLSYMEITRFGHGDCWIVLDRMSVSSENQEERFQVEIFADQPDAIDVARGARVLLAKASVVLHALLQNATVRRQHSGTGRVDVCFRASSLEGTSPRSRHLWKKVQTSAESSHTAARTPPQQPKMVFGINKKNDARINESPATSITVSEPPSAPVSADTSVKPAMETTNSTPAKAKEELAQAAAVDGQTPSDTSKLKTFLMILKRFIGVSDMAAVRFSLPAQLMEPIPNLEYWHYLDRPETFAAIGDAEEPLERMLGCLRFWFTKDLKYVKGKPCKPYNSSLGEFFRCTWEVETQRGQDNKLLKVNYITEQTSHHPPVSAFVYECPEKGIEAMGYDQLSAKFTGTSIKVTPGQFNQGIFIRLKNRDNEEYKLTHPAAFLGGFLRGNLSVTVADTCYSPATSITVSEPPSAPVSADTSVKPAMETTNSTPAKAKEELAQAAAVDGQTPSDTSKLKTFLMILKRFIGVSDMAAVRFSLPAQLMEPIPNLEYWHYLDRPETFAAIGDAEEPLERMLGCLRFWFTKDLKYVKGKPCKPYNSSLGEFFRCTWEVETQRGQDNKLLKVNYITEQTSHHPPVSAFVYECPEKGIEAMGYDQLSAKFTGTSIKVTPGQFNQGIFIRLKNRDNEEYKLTHPAAFLGGFLRGNLSVTVADTCYVECEKTGLKTILHYLEEGYFGKTQNKVEGIIYKPESVAGDNITRTKDVPSKQILGRIEGVWTEKIYFTHGATEFKKVAEKDRILIMDVIPLLPIPKKCPPMEQQLPNESRRFWNDVTEYITSKQFAQATTRKQQLEERQRERAAEREKAGEKWQPRFFTTVTEPDGKAVLSVEGKKVMEGMQREDYALTEPTSYGAL</sequence>
<feature type="region of interest" description="Disordered" evidence="8">
    <location>
        <begin position="997"/>
        <end position="1025"/>
    </location>
</feature>
<accession>N1PD42</accession>
<dbReference type="Pfam" id="PF25435">
    <property type="entry name" value="PalB_C"/>
    <property type="match status" value="1"/>
</dbReference>
<dbReference type="InterPro" id="IPR051297">
    <property type="entry name" value="PalB/RIM13"/>
</dbReference>
<dbReference type="Gene3D" id="3.30.70.3490">
    <property type="match status" value="1"/>
</dbReference>
<dbReference type="InterPro" id="IPR001300">
    <property type="entry name" value="Peptidase_C2_calpain_cat"/>
</dbReference>
<reference evidence="10 11" key="2">
    <citation type="journal article" date="2012" name="PLoS Pathog.">
        <title>Diverse lifestyles and strategies of plant pathogenesis encoded in the genomes of eighteen Dothideomycetes fungi.</title>
        <authorList>
            <person name="Ohm R.A."/>
            <person name="Feau N."/>
            <person name="Henrissat B."/>
            <person name="Schoch C.L."/>
            <person name="Horwitz B.A."/>
            <person name="Barry K.W."/>
            <person name="Condon B.J."/>
            <person name="Copeland A.C."/>
            <person name="Dhillon B."/>
            <person name="Glaser F."/>
            <person name="Hesse C.N."/>
            <person name="Kosti I."/>
            <person name="LaButti K."/>
            <person name="Lindquist E.A."/>
            <person name="Lucas S."/>
            <person name="Salamov A.A."/>
            <person name="Bradshaw R.E."/>
            <person name="Ciuffetti L."/>
            <person name="Hamelin R.C."/>
            <person name="Kema G.H.J."/>
            <person name="Lawrence C."/>
            <person name="Scott J.A."/>
            <person name="Spatafora J.W."/>
            <person name="Turgeon B.G."/>
            <person name="de Wit P.J.G.M."/>
            <person name="Zhong S."/>
            <person name="Goodwin S.B."/>
            <person name="Grigoriev I.V."/>
        </authorList>
    </citation>
    <scope>NUCLEOTIDE SEQUENCE [LARGE SCALE GENOMIC DNA]</scope>
    <source>
        <strain evidence="11">NZE10 / CBS 128990</strain>
    </source>
</reference>
<evidence type="ECO:0000256" key="7">
    <source>
        <dbReference type="RuleBase" id="RU003844"/>
    </source>
</evidence>
<dbReference type="eggNOG" id="KOG2210">
    <property type="taxonomic scope" value="Eukaryota"/>
</dbReference>
<feature type="compositionally biased region" description="Polar residues" evidence="8">
    <location>
        <begin position="962"/>
        <end position="971"/>
    </location>
</feature>
<dbReference type="SMART" id="SM00230">
    <property type="entry name" value="CysPc"/>
    <property type="match status" value="1"/>
</dbReference>
<dbReference type="PANTHER" id="PTHR46143">
    <property type="entry name" value="CALPAIN-7"/>
    <property type="match status" value="1"/>
</dbReference>
<feature type="domain" description="Calpain catalytic" evidence="9">
    <location>
        <begin position="151"/>
        <end position="478"/>
    </location>
</feature>
<evidence type="ECO:0000256" key="1">
    <source>
        <dbReference type="ARBA" id="ARBA00008842"/>
    </source>
</evidence>
<gene>
    <name evidence="10" type="ORF">DOTSEDRAFT_82723</name>
</gene>
<dbReference type="CDD" id="cd00044">
    <property type="entry name" value="CysPc"/>
    <property type="match status" value="1"/>
</dbReference>
<dbReference type="Gene3D" id="2.60.120.380">
    <property type="match status" value="1"/>
</dbReference>
<dbReference type="GO" id="GO:0008289">
    <property type="term" value="F:lipid binding"/>
    <property type="evidence" value="ECO:0007669"/>
    <property type="project" value="InterPro"/>
</dbReference>
<evidence type="ECO:0000259" key="9">
    <source>
        <dbReference type="PROSITE" id="PS50203"/>
    </source>
</evidence>
<keyword evidence="11" id="KW-1185">Reference proteome</keyword>
<feature type="active site" evidence="6">
    <location>
        <position position="379"/>
    </location>
</feature>